<dbReference type="InterPro" id="IPR051379">
    <property type="entry name" value="C-type_Lectin_Receptor_IMM"/>
</dbReference>
<proteinExistence type="predicted"/>
<dbReference type="PANTHER" id="PTHR46746:SF3">
    <property type="entry name" value="C-TYPE LECTIN DOMAIN-CONTAINING PROTEIN-RELATED"/>
    <property type="match status" value="1"/>
</dbReference>
<keyword evidence="1" id="KW-0430">Lectin</keyword>
<evidence type="ECO:0000313" key="5">
    <source>
        <dbReference type="Proteomes" id="UP000824219"/>
    </source>
</evidence>
<evidence type="ECO:0000259" key="3">
    <source>
        <dbReference type="PROSITE" id="PS50041"/>
    </source>
</evidence>
<feature type="transmembrane region" description="Helical" evidence="2">
    <location>
        <begin position="24"/>
        <end position="44"/>
    </location>
</feature>
<comment type="caution">
    <text evidence="4">The sequence shown here is derived from an EMBL/GenBank/DDBJ whole genome shotgun (WGS) entry which is preliminary data.</text>
</comment>
<evidence type="ECO:0000256" key="1">
    <source>
        <dbReference type="ARBA" id="ARBA00022734"/>
    </source>
</evidence>
<keyword evidence="2" id="KW-1133">Transmembrane helix</keyword>
<sequence length="250" mass="28621">MEVHASAPEHPDKEYKLDKGSVRLWTHLPLLFITIVLVKGLLITSAHFCKSDIKTASYFFSYHKSVSLESDQSPDGEKSQLLAEIQRLSALLQNITADPRCHLCLKSWHRFRGHCYFISAGLEGDRNWAESAEYCTKHNASLAVIQDRAEMEFIVSQISRFSETPFLWIGLTDEQEEGVWAWLDGTMLRNHSFIKVQWDSEHRDCADLRGDGSVFASVCESYGPWLCEKPMDLQPEISNQLQNYWHPSIG</sequence>
<gene>
    <name evidence="4" type="ORF">KOW79_011113</name>
</gene>
<protein>
    <recommendedName>
        <fullName evidence="3">C-type lectin domain-containing protein</fullName>
    </recommendedName>
</protein>
<dbReference type="GO" id="GO:0005886">
    <property type="term" value="C:plasma membrane"/>
    <property type="evidence" value="ECO:0007669"/>
    <property type="project" value="TreeGrafter"/>
</dbReference>
<evidence type="ECO:0000313" key="4">
    <source>
        <dbReference type="EMBL" id="KAG7324797.1"/>
    </source>
</evidence>
<dbReference type="SUPFAM" id="SSF56436">
    <property type="entry name" value="C-type lectin-like"/>
    <property type="match status" value="1"/>
</dbReference>
<keyword evidence="2" id="KW-0472">Membrane</keyword>
<feature type="domain" description="C-type lectin" evidence="3">
    <location>
        <begin position="111"/>
        <end position="228"/>
    </location>
</feature>
<dbReference type="GO" id="GO:0030246">
    <property type="term" value="F:carbohydrate binding"/>
    <property type="evidence" value="ECO:0007669"/>
    <property type="project" value="UniProtKB-KW"/>
</dbReference>
<dbReference type="Gene3D" id="3.10.100.10">
    <property type="entry name" value="Mannose-Binding Protein A, subunit A"/>
    <property type="match status" value="1"/>
</dbReference>
<accession>A0A9D3NPU7</accession>
<reference evidence="4 5" key="1">
    <citation type="submission" date="2021-06" db="EMBL/GenBank/DDBJ databases">
        <title>Chromosome-level genome assembly of the red-tail catfish (Hemibagrus wyckioides).</title>
        <authorList>
            <person name="Shao F."/>
        </authorList>
    </citation>
    <scope>NUCLEOTIDE SEQUENCE [LARGE SCALE GENOMIC DNA]</scope>
    <source>
        <strain evidence="4">EC202008001</strain>
        <tissue evidence="4">Blood</tissue>
    </source>
</reference>
<dbReference type="Proteomes" id="UP000824219">
    <property type="component" value="Linkage Group LG13"/>
</dbReference>
<dbReference type="SMART" id="SM00034">
    <property type="entry name" value="CLECT"/>
    <property type="match status" value="1"/>
</dbReference>
<dbReference type="AlphaFoldDB" id="A0A9D3NPU7"/>
<keyword evidence="5" id="KW-1185">Reference proteome</keyword>
<dbReference type="InterPro" id="IPR016187">
    <property type="entry name" value="CTDL_fold"/>
</dbReference>
<dbReference type="OrthoDB" id="6133475at2759"/>
<dbReference type="PROSITE" id="PS50041">
    <property type="entry name" value="C_TYPE_LECTIN_2"/>
    <property type="match status" value="1"/>
</dbReference>
<keyword evidence="2" id="KW-0812">Transmembrane</keyword>
<dbReference type="Pfam" id="PF00059">
    <property type="entry name" value="Lectin_C"/>
    <property type="match status" value="1"/>
</dbReference>
<dbReference type="PANTHER" id="PTHR46746">
    <property type="entry name" value="KILLER CELL LECTIN-LIKE RECEPTOR SUBFAMILY F MEMBER 2"/>
    <property type="match status" value="1"/>
</dbReference>
<dbReference type="InterPro" id="IPR001304">
    <property type="entry name" value="C-type_lectin-like"/>
</dbReference>
<name>A0A9D3NPU7_9TELE</name>
<organism evidence="4 5">
    <name type="scientific">Hemibagrus wyckioides</name>
    <dbReference type="NCBI Taxonomy" id="337641"/>
    <lineage>
        <taxon>Eukaryota</taxon>
        <taxon>Metazoa</taxon>
        <taxon>Chordata</taxon>
        <taxon>Craniata</taxon>
        <taxon>Vertebrata</taxon>
        <taxon>Euteleostomi</taxon>
        <taxon>Actinopterygii</taxon>
        <taxon>Neopterygii</taxon>
        <taxon>Teleostei</taxon>
        <taxon>Ostariophysi</taxon>
        <taxon>Siluriformes</taxon>
        <taxon>Bagridae</taxon>
        <taxon>Hemibagrus</taxon>
    </lineage>
</organism>
<evidence type="ECO:0000256" key="2">
    <source>
        <dbReference type="SAM" id="Phobius"/>
    </source>
</evidence>
<dbReference type="InterPro" id="IPR016186">
    <property type="entry name" value="C-type_lectin-like/link_sf"/>
</dbReference>
<dbReference type="EMBL" id="JAHKSW010000013">
    <property type="protein sequence ID" value="KAG7324797.1"/>
    <property type="molecule type" value="Genomic_DNA"/>
</dbReference>